<dbReference type="RefSeq" id="WP_110936659.1">
    <property type="nucleotide sequence ID" value="NZ_KZ614146.1"/>
</dbReference>
<dbReference type="InterPro" id="IPR003593">
    <property type="entry name" value="AAA+_ATPase"/>
</dbReference>
<evidence type="ECO:0000256" key="4">
    <source>
        <dbReference type="ARBA" id="ARBA00022840"/>
    </source>
</evidence>
<dbReference type="AlphaFoldDB" id="A0A3A9KDX3"/>
<dbReference type="PROSITE" id="PS00211">
    <property type="entry name" value="ABC_TRANSPORTER_1"/>
    <property type="match status" value="1"/>
</dbReference>
<evidence type="ECO:0000256" key="3">
    <source>
        <dbReference type="ARBA" id="ARBA00022741"/>
    </source>
</evidence>
<evidence type="ECO:0000313" key="6">
    <source>
        <dbReference type="EMBL" id="RKL68701.1"/>
    </source>
</evidence>
<keyword evidence="3" id="KW-0547">Nucleotide-binding</keyword>
<sequence length="274" mass="30955">MKKERHPLAIDVEGVSFAYNQRNVLEGIHLKIPQGSFLGIVGPNGSGKSTLIKSILGLLKPNEGTVKLFGEEINKFDSWSRIGFVSQKANSFNSGFPATVFEVVSMGLFGKIGLFRFMTKKYKQKVYEAVKQVGMEEYLSENIGQLSGGQQQRVFIARALVSDPDLLILDEPTVGVDAKSVRNFYTMLKKLNNEKGITLVLVTHDIGAMSEYVTEVACLNKCLHFHGNKETFENKKEEMMSAMYGHDVNLLEHNHEHDHHHHDHDHDDVWRDKQ</sequence>
<evidence type="ECO:0000256" key="1">
    <source>
        <dbReference type="ARBA" id="ARBA00005417"/>
    </source>
</evidence>
<dbReference type="Gene3D" id="3.40.50.300">
    <property type="entry name" value="P-loop containing nucleotide triphosphate hydrolases"/>
    <property type="match status" value="1"/>
</dbReference>
<dbReference type="Pfam" id="PF00005">
    <property type="entry name" value="ABC_tran"/>
    <property type="match status" value="1"/>
</dbReference>
<evidence type="ECO:0000259" key="5">
    <source>
        <dbReference type="PROSITE" id="PS50893"/>
    </source>
</evidence>
<dbReference type="CDD" id="cd03235">
    <property type="entry name" value="ABC_Metallic_Cations"/>
    <property type="match status" value="1"/>
</dbReference>
<dbReference type="EMBL" id="PDOE01000001">
    <property type="protein sequence ID" value="RKL68701.1"/>
    <property type="molecule type" value="Genomic_DNA"/>
</dbReference>
<protein>
    <submittedName>
        <fullName evidence="6">Zinc ABC transporter ATP-binding protein</fullName>
    </submittedName>
</protein>
<dbReference type="GO" id="GO:0016887">
    <property type="term" value="F:ATP hydrolysis activity"/>
    <property type="evidence" value="ECO:0007669"/>
    <property type="project" value="InterPro"/>
</dbReference>
<keyword evidence="4 6" id="KW-0067">ATP-binding</keyword>
<reference evidence="6 7" key="1">
    <citation type="submission" date="2017-10" db="EMBL/GenBank/DDBJ databases">
        <title>Bacillus sp. nov., a halophilic bacterium isolated from a Keqin Lake.</title>
        <authorList>
            <person name="Wang H."/>
        </authorList>
    </citation>
    <scope>NUCLEOTIDE SEQUENCE [LARGE SCALE GENOMIC DNA]</scope>
    <source>
        <strain evidence="6 7">KCTC 13187</strain>
    </source>
</reference>
<feature type="domain" description="ABC transporter" evidence="5">
    <location>
        <begin position="10"/>
        <end position="252"/>
    </location>
</feature>
<dbReference type="FunFam" id="3.40.50.300:FF:000134">
    <property type="entry name" value="Iron-enterobactin ABC transporter ATP-binding protein"/>
    <property type="match status" value="1"/>
</dbReference>
<dbReference type="InterPro" id="IPR050153">
    <property type="entry name" value="Metal_Ion_Import_ABC"/>
</dbReference>
<organism evidence="6 7">
    <name type="scientific">Salipaludibacillus neizhouensis</name>
    <dbReference type="NCBI Taxonomy" id="885475"/>
    <lineage>
        <taxon>Bacteria</taxon>
        <taxon>Bacillati</taxon>
        <taxon>Bacillota</taxon>
        <taxon>Bacilli</taxon>
        <taxon>Bacillales</taxon>
        <taxon>Bacillaceae</taxon>
    </lineage>
</organism>
<comment type="caution">
    <text evidence="6">The sequence shown here is derived from an EMBL/GenBank/DDBJ whole genome shotgun (WGS) entry which is preliminary data.</text>
</comment>
<dbReference type="PANTHER" id="PTHR42734">
    <property type="entry name" value="METAL TRANSPORT SYSTEM ATP-BINDING PROTEIN TM_0124-RELATED"/>
    <property type="match status" value="1"/>
</dbReference>
<dbReference type="GO" id="GO:0005524">
    <property type="term" value="F:ATP binding"/>
    <property type="evidence" value="ECO:0007669"/>
    <property type="project" value="UniProtKB-KW"/>
</dbReference>
<name>A0A3A9KDX3_9BACI</name>
<dbReference type="PROSITE" id="PS50893">
    <property type="entry name" value="ABC_TRANSPORTER_2"/>
    <property type="match status" value="1"/>
</dbReference>
<accession>A0A3A9KDX3</accession>
<dbReference type="PANTHER" id="PTHR42734:SF17">
    <property type="entry name" value="METAL TRANSPORT SYSTEM ATP-BINDING PROTEIN TM_0124-RELATED"/>
    <property type="match status" value="1"/>
</dbReference>
<evidence type="ECO:0000313" key="7">
    <source>
        <dbReference type="Proteomes" id="UP000281498"/>
    </source>
</evidence>
<dbReference type="SMART" id="SM00382">
    <property type="entry name" value="AAA"/>
    <property type="match status" value="1"/>
</dbReference>
<comment type="similarity">
    <text evidence="1">Belongs to the ABC transporter superfamily.</text>
</comment>
<keyword evidence="2" id="KW-0813">Transport</keyword>
<evidence type="ECO:0000256" key="2">
    <source>
        <dbReference type="ARBA" id="ARBA00022448"/>
    </source>
</evidence>
<dbReference type="InterPro" id="IPR027417">
    <property type="entry name" value="P-loop_NTPase"/>
</dbReference>
<dbReference type="Proteomes" id="UP000281498">
    <property type="component" value="Unassembled WGS sequence"/>
</dbReference>
<dbReference type="InterPro" id="IPR017871">
    <property type="entry name" value="ABC_transporter-like_CS"/>
</dbReference>
<dbReference type="OrthoDB" id="9806726at2"/>
<gene>
    <name evidence="6" type="ORF">CR203_01215</name>
</gene>
<dbReference type="SUPFAM" id="SSF52540">
    <property type="entry name" value="P-loop containing nucleoside triphosphate hydrolases"/>
    <property type="match status" value="1"/>
</dbReference>
<keyword evidence="7" id="KW-1185">Reference proteome</keyword>
<dbReference type="InterPro" id="IPR003439">
    <property type="entry name" value="ABC_transporter-like_ATP-bd"/>
</dbReference>
<proteinExistence type="inferred from homology"/>